<gene>
    <name evidence="9" type="ORF">AO440_004124</name>
</gene>
<keyword evidence="2" id="KW-0813">Transport</keyword>
<feature type="transmembrane region" description="Helical" evidence="7">
    <location>
        <begin position="507"/>
        <end position="531"/>
    </location>
</feature>
<dbReference type="Pfam" id="PF07690">
    <property type="entry name" value="MFS_1"/>
    <property type="match status" value="1"/>
</dbReference>
<evidence type="ECO:0000256" key="3">
    <source>
        <dbReference type="ARBA" id="ARBA00022692"/>
    </source>
</evidence>
<dbReference type="PANTHER" id="PTHR23502:SF21">
    <property type="entry name" value="DITYROSINE TRANSPORTER 1"/>
    <property type="match status" value="1"/>
</dbReference>
<dbReference type="VEuPathDB" id="FungiDB:GWK60_M06237"/>
<organism evidence="9 10">
    <name type="scientific">Candida glabrata</name>
    <name type="common">Yeast</name>
    <name type="synonym">Torulopsis glabrata</name>
    <dbReference type="NCBI Taxonomy" id="5478"/>
    <lineage>
        <taxon>Eukaryota</taxon>
        <taxon>Fungi</taxon>
        <taxon>Dikarya</taxon>
        <taxon>Ascomycota</taxon>
        <taxon>Saccharomycotina</taxon>
        <taxon>Saccharomycetes</taxon>
        <taxon>Saccharomycetales</taxon>
        <taxon>Saccharomycetaceae</taxon>
        <taxon>Nakaseomyces</taxon>
    </lineage>
</organism>
<dbReference type="AlphaFoldDB" id="A0A0W0CXI5"/>
<evidence type="ECO:0000256" key="6">
    <source>
        <dbReference type="ARBA" id="ARBA00038347"/>
    </source>
</evidence>
<dbReference type="SUPFAM" id="SSF103473">
    <property type="entry name" value="MFS general substrate transporter"/>
    <property type="match status" value="1"/>
</dbReference>
<keyword evidence="4 7" id="KW-1133">Transmembrane helix</keyword>
<feature type="transmembrane region" description="Helical" evidence="7">
    <location>
        <begin position="171"/>
        <end position="195"/>
    </location>
</feature>
<feature type="transmembrane region" description="Helical" evidence="7">
    <location>
        <begin position="146"/>
        <end position="165"/>
    </location>
</feature>
<feature type="transmembrane region" description="Helical" evidence="7">
    <location>
        <begin position="120"/>
        <end position="139"/>
    </location>
</feature>
<dbReference type="Gene3D" id="1.20.1250.20">
    <property type="entry name" value="MFS general substrate transporter like domains"/>
    <property type="match status" value="1"/>
</dbReference>
<evidence type="ECO:0000256" key="1">
    <source>
        <dbReference type="ARBA" id="ARBA00004141"/>
    </source>
</evidence>
<feature type="domain" description="Major facilitator superfamily (MFS) profile" evidence="8">
    <location>
        <begin position="81"/>
        <end position="535"/>
    </location>
</feature>
<evidence type="ECO:0000256" key="7">
    <source>
        <dbReference type="SAM" id="Phobius"/>
    </source>
</evidence>
<evidence type="ECO:0000256" key="4">
    <source>
        <dbReference type="ARBA" id="ARBA00022989"/>
    </source>
</evidence>
<evidence type="ECO:0000313" key="9">
    <source>
        <dbReference type="EMBL" id="KTB04275.1"/>
    </source>
</evidence>
<feature type="transmembrane region" description="Helical" evidence="7">
    <location>
        <begin position="375"/>
        <end position="395"/>
    </location>
</feature>
<dbReference type="VEuPathDB" id="FungiDB:GVI51_M06237"/>
<comment type="subcellular location">
    <subcellularLocation>
        <location evidence="1">Membrane</location>
        <topology evidence="1">Multi-pass membrane protein</topology>
    </subcellularLocation>
</comment>
<dbReference type="GO" id="GO:0030476">
    <property type="term" value="P:ascospore wall assembly"/>
    <property type="evidence" value="ECO:0007669"/>
    <property type="project" value="EnsemblFungi"/>
</dbReference>
<dbReference type="Proteomes" id="UP000054886">
    <property type="component" value="Unassembled WGS sequence"/>
</dbReference>
<dbReference type="InterPro" id="IPR036259">
    <property type="entry name" value="MFS_trans_sf"/>
</dbReference>
<dbReference type="PANTHER" id="PTHR23502">
    <property type="entry name" value="MAJOR FACILITATOR SUPERFAMILY"/>
    <property type="match status" value="1"/>
</dbReference>
<dbReference type="InterPro" id="IPR020846">
    <property type="entry name" value="MFS_dom"/>
</dbReference>
<dbReference type="VEuPathDB" id="FungiDB:CAGL0M06281g"/>
<keyword evidence="5 7" id="KW-0472">Membrane</keyword>
<dbReference type="InterPro" id="IPR011701">
    <property type="entry name" value="MFS"/>
</dbReference>
<comment type="caution">
    <text evidence="9">The sequence shown here is derived from an EMBL/GenBank/DDBJ whole genome shotgun (WGS) entry which is preliminary data.</text>
</comment>
<dbReference type="GO" id="GO:0005886">
    <property type="term" value="C:plasma membrane"/>
    <property type="evidence" value="ECO:0007669"/>
    <property type="project" value="TreeGrafter"/>
</dbReference>
<accession>A0A0W0CXI5</accession>
<dbReference type="VEuPathDB" id="FungiDB:B1J91_M06281g"/>
<evidence type="ECO:0000259" key="8">
    <source>
        <dbReference type="PROSITE" id="PS50850"/>
    </source>
</evidence>
<dbReference type="EMBL" id="LLZZ01000117">
    <property type="protein sequence ID" value="KTB04275.1"/>
    <property type="molecule type" value="Genomic_DNA"/>
</dbReference>
<feature type="transmembrane region" description="Helical" evidence="7">
    <location>
        <begin position="474"/>
        <end position="501"/>
    </location>
</feature>
<evidence type="ECO:0000256" key="2">
    <source>
        <dbReference type="ARBA" id="ARBA00022448"/>
    </source>
</evidence>
<dbReference type="PROSITE" id="PS50850">
    <property type="entry name" value="MFS"/>
    <property type="match status" value="1"/>
</dbReference>
<evidence type="ECO:0000256" key="5">
    <source>
        <dbReference type="ARBA" id="ARBA00023136"/>
    </source>
</evidence>
<feature type="transmembrane region" description="Helical" evidence="7">
    <location>
        <begin position="332"/>
        <end position="355"/>
    </location>
</feature>
<dbReference type="Gene3D" id="1.20.1720.10">
    <property type="entry name" value="Multidrug resistance protein D"/>
    <property type="match status" value="1"/>
</dbReference>
<feature type="transmembrane region" description="Helical" evidence="7">
    <location>
        <begin position="416"/>
        <end position="437"/>
    </location>
</feature>
<comment type="similarity">
    <text evidence="6">Belongs to the major facilitator superfamily. CAR1 family.</text>
</comment>
<protein>
    <submittedName>
        <fullName evidence="9">Dityrosine transporter 1</fullName>
    </submittedName>
</protein>
<feature type="transmembrane region" description="Helical" evidence="7">
    <location>
        <begin position="443"/>
        <end position="462"/>
    </location>
</feature>
<dbReference type="GO" id="GO:0005275">
    <property type="term" value="F:amine transmembrane transporter activity"/>
    <property type="evidence" value="ECO:0007669"/>
    <property type="project" value="EnsemblFungi"/>
</dbReference>
<keyword evidence="3 7" id="KW-0812">Transmembrane</keyword>
<dbReference type="GO" id="GO:0005628">
    <property type="term" value="C:prospore membrane"/>
    <property type="evidence" value="ECO:0007669"/>
    <property type="project" value="EnsemblFungi"/>
</dbReference>
<name>A0A0W0CXI5_CANGB</name>
<feature type="transmembrane region" description="Helical" evidence="7">
    <location>
        <begin position="207"/>
        <end position="229"/>
    </location>
</feature>
<sequence>MSTSSNTSGECSPFSITDSIVVQATDDNADKILQEVDLSDPNIDKNDTFELRQQVSIKESPLYYLRDIPYSAYTSFQVSLIFLIVFYNGFLGPLAGNVFIPALPLLQKEFNVSETTINATVSVFMATFSISPLFWGALADKGGRKILYIISISLMVIINILLASVPKKIGSLIFLRIIQAFASSSVISLGAGTVADLTPPKDRGKSMAYFMLGPNLGPILAPIIAGLILLDNNNWRWLFGFLCIVSGLGLIMVILLLPETLRCIVGNGDRQWENWSQNENDMSTQPVDFSSPISRWSFVSDIGFLNPITQDSIFKGLYPHPPKFSVWTYLRIMTFPPVILTSIANALLFCTYYSISVTLSHFLATEYSYSNLKIGACYVCPGVCMLLGSQIGGHLSDSMRKSWKKENYNTEYPLEFRLILTVCGVLLAIGGSIGYGWCIQFHYHISAVLVFAGLMAFGLTWCNNTIMTYLSELLSLRVSSAIAVSSFFRNIAAAISSALIAKLCQKMGIGFCFLGLGLINLVSLFSLLVLINNRNKWVKDSF</sequence>
<feature type="transmembrane region" description="Helical" evidence="7">
    <location>
        <begin position="80"/>
        <end position="100"/>
    </location>
</feature>
<proteinExistence type="inferred from homology"/>
<evidence type="ECO:0000313" key="10">
    <source>
        <dbReference type="Proteomes" id="UP000054886"/>
    </source>
</evidence>
<reference evidence="9 10" key="1">
    <citation type="submission" date="2015-10" db="EMBL/GenBank/DDBJ databases">
        <title>Draft genomes sequences of Candida glabrata isolates 1A, 1B, 2A, 2B, 3A and 3B.</title>
        <authorList>
            <person name="Haavelsrud O.E."/>
            <person name="Gaustad P."/>
        </authorList>
    </citation>
    <scope>NUCLEOTIDE SEQUENCE [LARGE SCALE GENOMIC DNA]</scope>
    <source>
        <strain evidence="9">910700640</strain>
    </source>
</reference>
<feature type="transmembrane region" description="Helical" evidence="7">
    <location>
        <begin position="235"/>
        <end position="257"/>
    </location>
</feature>
<dbReference type="FunFam" id="1.20.1720.10:FF:000009">
    <property type="entry name" value="MFS multidrug transporter"/>
    <property type="match status" value="1"/>
</dbReference>